<organism evidence="2 3">
    <name type="scientific">Crocosphaera subtropica (strain ATCC 51142 / BH68)</name>
    <name type="common">Cyanothece sp. (strain ATCC 51142)</name>
    <dbReference type="NCBI Taxonomy" id="43989"/>
    <lineage>
        <taxon>Bacteria</taxon>
        <taxon>Bacillati</taxon>
        <taxon>Cyanobacteriota</taxon>
        <taxon>Cyanophyceae</taxon>
        <taxon>Oscillatoriophycideae</taxon>
        <taxon>Chroococcales</taxon>
        <taxon>Aphanothecaceae</taxon>
        <taxon>Crocosphaera</taxon>
        <taxon>Crocosphaera subtropica</taxon>
    </lineage>
</organism>
<gene>
    <name evidence="2" type="ordered locus">cce_2493</name>
</gene>
<sequence>MLRPITMLVPEPSQQDLDLTEQLLKGMQLIRIPLIDHLILGEGNHCSLHRITDLWQRYPQE</sequence>
<dbReference type="Pfam" id="PF04002">
    <property type="entry name" value="RadC"/>
    <property type="match status" value="1"/>
</dbReference>
<evidence type="ECO:0000313" key="2">
    <source>
        <dbReference type="EMBL" id="ACB51841.1"/>
    </source>
</evidence>
<dbReference type="HOGENOM" id="CLU_2914781_0_0_3"/>
<evidence type="ECO:0000313" key="3">
    <source>
        <dbReference type="Proteomes" id="UP000001203"/>
    </source>
</evidence>
<dbReference type="KEGG" id="cyt:cce_2493"/>
<dbReference type="EMBL" id="CP000806">
    <property type="protein sequence ID" value="ACB51841.1"/>
    <property type="molecule type" value="Genomic_DNA"/>
</dbReference>
<reference evidence="2 3" key="1">
    <citation type="journal article" date="2008" name="Proc. Natl. Acad. Sci. U.S.A.">
        <title>The genome of Cyanothece 51142, a unicellular diazotrophic cyanobacterium important in the marine nitrogen cycle.</title>
        <authorList>
            <person name="Welsh E.A."/>
            <person name="Liberton M."/>
            <person name="Stoeckel J."/>
            <person name="Loh T."/>
            <person name="Elvitigala T."/>
            <person name="Wang C."/>
            <person name="Wollam A."/>
            <person name="Fulton R.S."/>
            <person name="Clifton S.W."/>
            <person name="Jacobs J.M."/>
            <person name="Aurora R."/>
            <person name="Ghosh B.K."/>
            <person name="Sherman L.A."/>
            <person name="Smith R.D."/>
            <person name="Wilson R.K."/>
            <person name="Pakrasi H.B."/>
        </authorList>
    </citation>
    <scope>NUCLEOTIDE SEQUENCE [LARGE SCALE GENOMIC DNA]</scope>
    <source>
        <strain evidence="3">ATCC 51142 / BH68</strain>
    </source>
</reference>
<dbReference type="Gene3D" id="3.40.140.10">
    <property type="entry name" value="Cytidine Deaminase, domain 2"/>
    <property type="match status" value="1"/>
</dbReference>
<dbReference type="AlphaFoldDB" id="B1WRJ2"/>
<dbReference type="OrthoDB" id="152963at2"/>
<accession>B1WRJ2</accession>
<protein>
    <recommendedName>
        <fullName evidence="1">RadC-like JAB domain-containing protein</fullName>
    </recommendedName>
</protein>
<dbReference type="Proteomes" id="UP000001203">
    <property type="component" value="Chromosome circular"/>
</dbReference>
<dbReference type="STRING" id="43989.cce_2493"/>
<feature type="domain" description="RadC-like JAB" evidence="1">
    <location>
        <begin position="10"/>
        <end position="49"/>
    </location>
</feature>
<name>B1WRJ2_CROS5</name>
<proteinExistence type="predicted"/>
<evidence type="ECO:0000259" key="1">
    <source>
        <dbReference type="Pfam" id="PF04002"/>
    </source>
</evidence>
<dbReference type="InterPro" id="IPR025657">
    <property type="entry name" value="RadC_JAB"/>
</dbReference>
<keyword evidence="3" id="KW-1185">Reference proteome</keyword>
<dbReference type="eggNOG" id="COG2003">
    <property type="taxonomic scope" value="Bacteria"/>
</dbReference>